<gene>
    <name evidence="1" type="ORF">T4B_3591</name>
</gene>
<organism evidence="1 2">
    <name type="scientific">Trichinella pseudospiralis</name>
    <name type="common">Parasitic roundworm</name>
    <dbReference type="NCBI Taxonomy" id="6337"/>
    <lineage>
        <taxon>Eukaryota</taxon>
        <taxon>Metazoa</taxon>
        <taxon>Ecdysozoa</taxon>
        <taxon>Nematoda</taxon>
        <taxon>Enoplea</taxon>
        <taxon>Dorylaimia</taxon>
        <taxon>Trichinellida</taxon>
        <taxon>Trichinellidae</taxon>
        <taxon>Trichinella</taxon>
    </lineage>
</organism>
<dbReference type="Proteomes" id="UP000054805">
    <property type="component" value="Unassembled WGS sequence"/>
</dbReference>
<protein>
    <submittedName>
        <fullName evidence="1">Uncharacterized protein</fullName>
    </submittedName>
</protein>
<dbReference type="EMBL" id="JYDS01001338">
    <property type="protein sequence ID" value="KRY99133.1"/>
    <property type="molecule type" value="Genomic_DNA"/>
</dbReference>
<proteinExistence type="predicted"/>
<evidence type="ECO:0000313" key="2">
    <source>
        <dbReference type="Proteomes" id="UP000054805"/>
    </source>
</evidence>
<reference evidence="1 2" key="1">
    <citation type="submission" date="2015-01" db="EMBL/GenBank/DDBJ databases">
        <title>Evolution of Trichinella species and genotypes.</title>
        <authorList>
            <person name="Korhonen P.K."/>
            <person name="Edoardo P."/>
            <person name="Giuseppe L.R."/>
            <person name="Gasser R.B."/>
        </authorList>
    </citation>
    <scope>NUCLEOTIDE SEQUENCE [LARGE SCALE GENOMIC DNA]</scope>
    <source>
        <strain evidence="1">ISS588</strain>
    </source>
</reference>
<evidence type="ECO:0000313" key="1">
    <source>
        <dbReference type="EMBL" id="KRY99133.1"/>
    </source>
</evidence>
<accession>A0A0V1GLG5</accession>
<dbReference type="AlphaFoldDB" id="A0A0V1GLG5"/>
<name>A0A0V1GLG5_TRIPS</name>
<sequence length="43" mass="4879">MTGLKSMIGGYAGWMRRYKGEIMMVTDKGSAKYPYDDGKYYAS</sequence>
<comment type="caution">
    <text evidence="1">The sequence shown here is derived from an EMBL/GenBank/DDBJ whole genome shotgun (WGS) entry which is preliminary data.</text>
</comment>
<keyword evidence="2" id="KW-1185">Reference proteome</keyword>